<keyword evidence="1" id="KW-0175">Coiled coil</keyword>
<gene>
    <name evidence="3" type="ORF">PECUL_23A015551</name>
</gene>
<feature type="coiled-coil region" evidence="1">
    <location>
        <begin position="88"/>
        <end position="143"/>
    </location>
</feature>
<protein>
    <recommendedName>
        <fullName evidence="5">Transposase element L1Md-A101/L1Md-A102/L1Md-A2</fullName>
    </recommendedName>
</protein>
<evidence type="ECO:0000256" key="2">
    <source>
        <dbReference type="SAM" id="MobiDB-lite"/>
    </source>
</evidence>
<proteinExistence type="predicted"/>
<dbReference type="Proteomes" id="UP001295444">
    <property type="component" value="Chromosome 06"/>
</dbReference>
<reference evidence="3" key="1">
    <citation type="submission" date="2022-03" db="EMBL/GenBank/DDBJ databases">
        <authorList>
            <person name="Alioto T."/>
            <person name="Alioto T."/>
            <person name="Gomez Garrido J."/>
        </authorList>
    </citation>
    <scope>NUCLEOTIDE SEQUENCE</scope>
</reference>
<sequence length="324" mass="36206">MSQQKGKKIPDRAEKSGFFTARSASSRAQGQHEADQDGGGDDTLPLHNSPDPGNLPVTQEFLRACLDEMSDKLLNKIQASVTALGKDIQELGERTAHVENRMGEYEEAHNDLTDHVKALEQKLTSAQLKLSDLEDRSRRQNRRIRGIPESITQADIPEFLTGFFKCLIPEIPTEMILLDRAHRVAKPKFLPAEAARDTLTHLNYYHVKEAILKAARNRTNLPAKYGHLQIYADLSAATLQRRREFKETTETLRDNKMGSPGAPDYPAQWHLYTCNDAGGRPEGPETMGPTSSQTTRTHNLTTAIETGLEEGEKVTRTPSAHIQF</sequence>
<feature type="region of interest" description="Disordered" evidence="2">
    <location>
        <begin position="1"/>
        <end position="56"/>
    </location>
</feature>
<evidence type="ECO:0008006" key="5">
    <source>
        <dbReference type="Google" id="ProtNLM"/>
    </source>
</evidence>
<dbReference type="PANTHER" id="PTHR11505">
    <property type="entry name" value="L1 TRANSPOSABLE ELEMENT-RELATED"/>
    <property type="match status" value="1"/>
</dbReference>
<name>A0AAD1W9M6_PELCU</name>
<dbReference type="Gene3D" id="3.30.70.1820">
    <property type="entry name" value="L1 transposable element, RRM domain"/>
    <property type="match status" value="1"/>
</dbReference>
<dbReference type="AlphaFoldDB" id="A0AAD1W9M6"/>
<evidence type="ECO:0000256" key="1">
    <source>
        <dbReference type="SAM" id="Coils"/>
    </source>
</evidence>
<keyword evidence="4" id="KW-1185">Reference proteome</keyword>
<dbReference type="InterPro" id="IPR004244">
    <property type="entry name" value="Transposase_22"/>
</dbReference>
<accession>A0AAD1W9M6</accession>
<organism evidence="3 4">
    <name type="scientific">Pelobates cultripes</name>
    <name type="common">Western spadefoot toad</name>
    <dbReference type="NCBI Taxonomy" id="61616"/>
    <lineage>
        <taxon>Eukaryota</taxon>
        <taxon>Metazoa</taxon>
        <taxon>Chordata</taxon>
        <taxon>Craniata</taxon>
        <taxon>Vertebrata</taxon>
        <taxon>Euteleostomi</taxon>
        <taxon>Amphibia</taxon>
        <taxon>Batrachia</taxon>
        <taxon>Anura</taxon>
        <taxon>Pelobatoidea</taxon>
        <taxon>Pelobatidae</taxon>
        <taxon>Pelobates</taxon>
    </lineage>
</organism>
<evidence type="ECO:0000313" key="4">
    <source>
        <dbReference type="Proteomes" id="UP001295444"/>
    </source>
</evidence>
<evidence type="ECO:0000313" key="3">
    <source>
        <dbReference type="EMBL" id="CAH2300950.1"/>
    </source>
</evidence>
<dbReference type="EMBL" id="OW240917">
    <property type="protein sequence ID" value="CAH2300950.1"/>
    <property type="molecule type" value="Genomic_DNA"/>
</dbReference>